<dbReference type="InParanoid" id="A0A2K1K796"/>
<reference evidence="2" key="3">
    <citation type="submission" date="2020-12" db="UniProtKB">
        <authorList>
            <consortium name="EnsemblPlants"/>
        </authorList>
    </citation>
    <scope>IDENTIFICATION</scope>
</reference>
<reference evidence="1 3" key="2">
    <citation type="journal article" date="2018" name="Plant J.">
        <title>The Physcomitrella patens chromosome-scale assembly reveals moss genome structure and evolution.</title>
        <authorList>
            <person name="Lang D."/>
            <person name="Ullrich K.K."/>
            <person name="Murat F."/>
            <person name="Fuchs J."/>
            <person name="Jenkins J."/>
            <person name="Haas F.B."/>
            <person name="Piednoel M."/>
            <person name="Gundlach H."/>
            <person name="Van Bel M."/>
            <person name="Meyberg R."/>
            <person name="Vives C."/>
            <person name="Morata J."/>
            <person name="Symeonidi A."/>
            <person name="Hiss M."/>
            <person name="Muchero W."/>
            <person name="Kamisugi Y."/>
            <person name="Saleh O."/>
            <person name="Blanc G."/>
            <person name="Decker E.L."/>
            <person name="van Gessel N."/>
            <person name="Grimwood J."/>
            <person name="Hayes R.D."/>
            <person name="Graham S.W."/>
            <person name="Gunter L.E."/>
            <person name="McDaniel S.F."/>
            <person name="Hoernstein S.N.W."/>
            <person name="Larsson A."/>
            <person name="Li F.W."/>
            <person name="Perroud P.F."/>
            <person name="Phillips J."/>
            <person name="Ranjan P."/>
            <person name="Rokshar D.S."/>
            <person name="Rothfels C.J."/>
            <person name="Schneider L."/>
            <person name="Shu S."/>
            <person name="Stevenson D.W."/>
            <person name="Thummler F."/>
            <person name="Tillich M."/>
            <person name="Villarreal Aguilar J.C."/>
            <person name="Widiez T."/>
            <person name="Wong G.K."/>
            <person name="Wymore A."/>
            <person name="Zhang Y."/>
            <person name="Zimmer A.D."/>
            <person name="Quatrano R.S."/>
            <person name="Mayer K.F.X."/>
            <person name="Goodstein D."/>
            <person name="Casacuberta J.M."/>
            <person name="Vandepoele K."/>
            <person name="Reski R."/>
            <person name="Cuming A.C."/>
            <person name="Tuskan G.A."/>
            <person name="Maumus F."/>
            <person name="Salse J."/>
            <person name="Schmutz J."/>
            <person name="Rensing S.A."/>
        </authorList>
    </citation>
    <scope>NUCLEOTIDE SEQUENCE [LARGE SCALE GENOMIC DNA]</scope>
    <source>
        <strain evidence="2 3">cv. Gransden 2004</strain>
    </source>
</reference>
<dbReference type="Gramene" id="Pp3c8_14620V3.1">
    <property type="protein sequence ID" value="PAC:32963418.CDS.1"/>
    <property type="gene ID" value="Pp3c8_14620"/>
</dbReference>
<protein>
    <submittedName>
        <fullName evidence="1 2">Uncharacterized protein</fullName>
    </submittedName>
</protein>
<evidence type="ECO:0000313" key="2">
    <source>
        <dbReference type="EnsemblPlants" id="PAC:32963418.CDS.1"/>
    </source>
</evidence>
<sequence>MKDWGVQEKKDQIMGVVFESSVVSSCLSSRCGAPSVAFIVFLAVAEPFG</sequence>
<keyword evidence="3" id="KW-1185">Reference proteome</keyword>
<dbReference type="EnsemblPlants" id="Pp3c8_14620V3.1">
    <property type="protein sequence ID" value="PAC:32963418.CDS.1"/>
    <property type="gene ID" value="Pp3c8_14620"/>
</dbReference>
<evidence type="ECO:0000313" key="1">
    <source>
        <dbReference type="EMBL" id="PNR49646.1"/>
    </source>
</evidence>
<name>A0A2K1K796_PHYPA</name>
<accession>A0A2K1K796</accession>
<dbReference type="AlphaFoldDB" id="A0A2K1K796"/>
<gene>
    <name evidence="1" type="ORF">PHYPA_011542</name>
</gene>
<proteinExistence type="predicted"/>
<organism evidence="1">
    <name type="scientific">Physcomitrium patens</name>
    <name type="common">Spreading-leaved earth moss</name>
    <name type="synonym">Physcomitrella patens</name>
    <dbReference type="NCBI Taxonomy" id="3218"/>
    <lineage>
        <taxon>Eukaryota</taxon>
        <taxon>Viridiplantae</taxon>
        <taxon>Streptophyta</taxon>
        <taxon>Embryophyta</taxon>
        <taxon>Bryophyta</taxon>
        <taxon>Bryophytina</taxon>
        <taxon>Bryopsida</taxon>
        <taxon>Funariidae</taxon>
        <taxon>Funariales</taxon>
        <taxon>Funariaceae</taxon>
        <taxon>Physcomitrium</taxon>
    </lineage>
</organism>
<dbReference type="Proteomes" id="UP000006727">
    <property type="component" value="Chromosome 8"/>
</dbReference>
<dbReference type="EMBL" id="ABEU02000008">
    <property type="protein sequence ID" value="PNR49646.1"/>
    <property type="molecule type" value="Genomic_DNA"/>
</dbReference>
<evidence type="ECO:0000313" key="3">
    <source>
        <dbReference type="Proteomes" id="UP000006727"/>
    </source>
</evidence>
<reference evidence="1 3" key="1">
    <citation type="journal article" date="2008" name="Science">
        <title>The Physcomitrella genome reveals evolutionary insights into the conquest of land by plants.</title>
        <authorList>
            <person name="Rensing S."/>
            <person name="Lang D."/>
            <person name="Zimmer A."/>
            <person name="Terry A."/>
            <person name="Salamov A."/>
            <person name="Shapiro H."/>
            <person name="Nishiyama T."/>
            <person name="Perroud P.-F."/>
            <person name="Lindquist E."/>
            <person name="Kamisugi Y."/>
            <person name="Tanahashi T."/>
            <person name="Sakakibara K."/>
            <person name="Fujita T."/>
            <person name="Oishi K."/>
            <person name="Shin-I T."/>
            <person name="Kuroki Y."/>
            <person name="Toyoda A."/>
            <person name="Suzuki Y."/>
            <person name="Hashimoto A."/>
            <person name="Yamaguchi K."/>
            <person name="Sugano A."/>
            <person name="Kohara Y."/>
            <person name="Fujiyama A."/>
            <person name="Anterola A."/>
            <person name="Aoki S."/>
            <person name="Ashton N."/>
            <person name="Barbazuk W.B."/>
            <person name="Barker E."/>
            <person name="Bennetzen J."/>
            <person name="Bezanilla M."/>
            <person name="Blankenship R."/>
            <person name="Cho S.H."/>
            <person name="Dutcher S."/>
            <person name="Estelle M."/>
            <person name="Fawcett J.A."/>
            <person name="Gundlach H."/>
            <person name="Hanada K."/>
            <person name="Heyl A."/>
            <person name="Hicks K.A."/>
            <person name="Hugh J."/>
            <person name="Lohr M."/>
            <person name="Mayer K."/>
            <person name="Melkozernov A."/>
            <person name="Murata T."/>
            <person name="Nelson D."/>
            <person name="Pils B."/>
            <person name="Prigge M."/>
            <person name="Reiss B."/>
            <person name="Renner T."/>
            <person name="Rombauts S."/>
            <person name="Rushton P."/>
            <person name="Sanderfoot A."/>
            <person name="Schween G."/>
            <person name="Shiu S.-H."/>
            <person name="Stueber K."/>
            <person name="Theodoulou F.L."/>
            <person name="Tu H."/>
            <person name="Van de Peer Y."/>
            <person name="Verrier P.J."/>
            <person name="Waters E."/>
            <person name="Wood A."/>
            <person name="Yang L."/>
            <person name="Cove D."/>
            <person name="Cuming A."/>
            <person name="Hasebe M."/>
            <person name="Lucas S."/>
            <person name="Mishler D.B."/>
            <person name="Reski R."/>
            <person name="Grigoriev I."/>
            <person name="Quatrano R.S."/>
            <person name="Boore J.L."/>
        </authorList>
    </citation>
    <scope>NUCLEOTIDE SEQUENCE [LARGE SCALE GENOMIC DNA]</scope>
    <source>
        <strain evidence="2 3">cv. Gransden 2004</strain>
    </source>
</reference>